<evidence type="ECO:0000313" key="4">
    <source>
        <dbReference type="Proteomes" id="UP000026960"/>
    </source>
</evidence>
<evidence type="ECO:0000256" key="1">
    <source>
        <dbReference type="SAM" id="Coils"/>
    </source>
</evidence>
<feature type="coiled-coil region" evidence="1">
    <location>
        <begin position="144"/>
        <end position="262"/>
    </location>
</feature>
<name>A0A0D3FI44_9ORYZ</name>
<proteinExistence type="predicted"/>
<keyword evidence="4" id="KW-1185">Reference proteome</keyword>
<feature type="compositionally biased region" description="Basic residues" evidence="2">
    <location>
        <begin position="19"/>
        <end position="29"/>
    </location>
</feature>
<feature type="compositionally biased region" description="Basic and acidic residues" evidence="2">
    <location>
        <begin position="49"/>
        <end position="62"/>
    </location>
</feature>
<feature type="region of interest" description="Disordered" evidence="2">
    <location>
        <begin position="1"/>
        <end position="95"/>
    </location>
</feature>
<keyword evidence="1" id="KW-0175">Coiled coil</keyword>
<dbReference type="AlphaFoldDB" id="A0A0D3FI44"/>
<organism evidence="3">
    <name type="scientific">Oryza barthii</name>
    <dbReference type="NCBI Taxonomy" id="65489"/>
    <lineage>
        <taxon>Eukaryota</taxon>
        <taxon>Viridiplantae</taxon>
        <taxon>Streptophyta</taxon>
        <taxon>Embryophyta</taxon>
        <taxon>Tracheophyta</taxon>
        <taxon>Spermatophyta</taxon>
        <taxon>Magnoliopsida</taxon>
        <taxon>Liliopsida</taxon>
        <taxon>Poales</taxon>
        <taxon>Poaceae</taxon>
        <taxon>BOP clade</taxon>
        <taxon>Oryzoideae</taxon>
        <taxon>Oryzeae</taxon>
        <taxon>Oryzinae</taxon>
        <taxon>Oryza</taxon>
    </lineage>
</organism>
<dbReference type="eggNOG" id="ENOG502R8S2">
    <property type="taxonomic scope" value="Eukaryota"/>
</dbReference>
<reference evidence="3" key="2">
    <citation type="submission" date="2015-03" db="UniProtKB">
        <authorList>
            <consortium name="EnsemblPlants"/>
        </authorList>
    </citation>
    <scope>IDENTIFICATION</scope>
</reference>
<dbReference type="Gramene" id="OBART03G16280.1">
    <property type="protein sequence ID" value="OBART03G16280.1"/>
    <property type="gene ID" value="OBART03G16280"/>
</dbReference>
<dbReference type="STRING" id="65489.A0A0D3FI44"/>
<sequence>MKPIKYCKGLGLQPEMDAKKKRNKKKKGNQGKNTGDVTSSTAEAAIQSHNHETAPNDHHNGTDADDAMSTVGEEAPQYQNHEPDRQANHDSTNTDDVMSSVGEGIPFQNLDPAMTHENHKVSSTAHADQRSVEMSDSTVELDMHRLYEAKLDKLHDTIKKLEDEKSLWHQKMSSMEIEVEKLHNKVNYHAQNEVRLEEKLNNLQNGYDVLIKKEVALDNKVRSIEVINDALTHQETSLKERLSGLEETNKVLLVQVKVLEEASNNTVEESQRLVKGFDELASRLGVFEAKSALTEASVTKKGNELIVDRSVNSSAAITSVDNYSPINSSPSNAYVSNHLEEAPMQLPETTINDVSSEGLIDMNAHQRSKQDFDEPRTSEEILPVALDDIQIHEEDPQPPVADDEAEEVPFSDAPIVGAPFRLISFVARYVSGADLVNQK</sequence>
<evidence type="ECO:0000256" key="2">
    <source>
        <dbReference type="SAM" id="MobiDB-lite"/>
    </source>
</evidence>
<evidence type="ECO:0000313" key="3">
    <source>
        <dbReference type="EnsemblPlants" id="OBART03G16280.1"/>
    </source>
</evidence>
<dbReference type="PaxDb" id="65489-OBART03G16280.1"/>
<reference evidence="3" key="1">
    <citation type="journal article" date="2009" name="Rice">
        <title>De Novo Next Generation Sequencing of Plant Genomes.</title>
        <authorList>
            <person name="Rounsley S."/>
            <person name="Marri P.R."/>
            <person name="Yu Y."/>
            <person name="He R."/>
            <person name="Sisneros N."/>
            <person name="Goicoechea J.L."/>
            <person name="Lee S.J."/>
            <person name="Angelova A."/>
            <person name="Kudrna D."/>
            <person name="Luo M."/>
            <person name="Affourtit J."/>
            <person name="Desany B."/>
            <person name="Knight J."/>
            <person name="Niazi F."/>
            <person name="Egholm M."/>
            <person name="Wing R.A."/>
        </authorList>
    </citation>
    <scope>NUCLEOTIDE SEQUENCE [LARGE SCALE GENOMIC DNA]</scope>
    <source>
        <strain evidence="3">cv. IRGC 105608</strain>
    </source>
</reference>
<protein>
    <submittedName>
        <fullName evidence="3">Uncharacterized protein</fullName>
    </submittedName>
</protein>
<accession>A0A0D3FI44</accession>
<dbReference type="HOGENOM" id="CLU_036662_0_0_1"/>
<dbReference type="Proteomes" id="UP000026960">
    <property type="component" value="Chromosome 3"/>
</dbReference>
<dbReference type="EnsemblPlants" id="OBART03G16280.1">
    <property type="protein sequence ID" value="OBART03G16280.1"/>
    <property type="gene ID" value="OBART03G16280"/>
</dbReference>